<keyword evidence="3 7" id="KW-0175">Coiled coil</keyword>
<sequence length="730" mass="82047">MAAGAPTDIDVRILSNELSAAPLSLSVTPLQLDSLWSPSQLIQLTSDAIARIDSQNPNSPHADVDVALEPQDVTASRLTEFLLMLKFHLALSDPTELQRLLTIPDRPTLLLCLSFLARDAETHSTRAYLARFLAEPDVPAEYREHEGNYYNAPTPPPPPPLPTVILQPLTTLLNLQSQFAPLHKRLIEARRFAAEARQAKEEVARLEKERQVIEGKVERGNQSIGVSDHQRWLAAAKTLRTEKERDAEAEKRLQEQRTLLSRVEARVGEVQQKIREARAAADTATPEAVLTRAREEVRVNRMLLEDTLEKTISSQNRLVASLEPLMREKEVPEARLREWEQTCKDLQREIGQINEKRVGSDPARDATLATLRHQHHLITLKRSAAGDRLTSLLDQLAQIRSEISKIEASHGGEESVRVPKGEEFKKFVADLREKSALYKKKKAEVAEATGEGGILQRTLEILRVQENAQLDRIASQERAKGVEGYSSAQETLEKVSEKKSELDASKGAALQEIAAMVDRLVGTISDKKQRLQPVIAELRSARQKLAEAEAEFAERKQMDEAARFGLDRRPSCGRTGLTKAMFSCSEAQILEQEVRAHRQEIERHTAHLEELSRLLKEADNATERAAEERKAIVGGDDTAEGRARRGGFRTYRDMFGKKITEAESAGRQLKERQREVKEQHEPNLMQRALFADLKRLLEVKKLVNEKTLSGNRAAVALKTANEREQNRLVL</sequence>
<proteinExistence type="inferred from homology"/>
<dbReference type="InterPro" id="IPR043016">
    <property type="entry name" value="IFT81_N_sf"/>
</dbReference>
<keyword evidence="2" id="KW-0970">Cilium biogenesis/degradation</keyword>
<evidence type="ECO:0000259" key="8">
    <source>
        <dbReference type="Pfam" id="PF18383"/>
    </source>
</evidence>
<name>A0A139AP05_GONPJ</name>
<dbReference type="AlphaFoldDB" id="A0A139AP05"/>
<dbReference type="GO" id="GO:0015631">
    <property type="term" value="F:tubulin binding"/>
    <property type="evidence" value="ECO:0007669"/>
    <property type="project" value="InterPro"/>
</dbReference>
<evidence type="ECO:0000256" key="7">
    <source>
        <dbReference type="SAM" id="Coils"/>
    </source>
</evidence>
<dbReference type="PANTHER" id="PTHR15614">
    <property type="entry name" value="INTRAFLAGELLAR TRANSPORT PROTEIN 81 HOMOLOG"/>
    <property type="match status" value="1"/>
</dbReference>
<dbReference type="GO" id="GO:0030992">
    <property type="term" value="C:intraciliary transport particle B"/>
    <property type="evidence" value="ECO:0007669"/>
    <property type="project" value="InterPro"/>
</dbReference>
<dbReference type="GO" id="GO:0042073">
    <property type="term" value="P:intraciliary transport"/>
    <property type="evidence" value="ECO:0007669"/>
    <property type="project" value="InterPro"/>
</dbReference>
<evidence type="ECO:0000256" key="4">
    <source>
        <dbReference type="ARBA" id="ARBA00023069"/>
    </source>
</evidence>
<evidence type="ECO:0000256" key="2">
    <source>
        <dbReference type="ARBA" id="ARBA00022794"/>
    </source>
</evidence>
<feature type="domain" description="IFT81 calponin homology" evidence="8">
    <location>
        <begin position="12"/>
        <end position="134"/>
    </location>
</feature>
<dbReference type="GO" id="GO:0060271">
    <property type="term" value="P:cilium assembly"/>
    <property type="evidence" value="ECO:0007669"/>
    <property type="project" value="InterPro"/>
</dbReference>
<dbReference type="PANTHER" id="PTHR15614:SF2">
    <property type="entry name" value="INTRAFLAGELLAR TRANSPORT PROTEIN 81 HOMOLOG"/>
    <property type="match status" value="1"/>
</dbReference>
<comment type="subcellular location">
    <subcellularLocation>
        <location evidence="1">Cell projection</location>
        <location evidence="1">Cilium</location>
    </subcellularLocation>
</comment>
<feature type="coiled-coil region" evidence="7">
    <location>
        <begin position="587"/>
        <end position="631"/>
    </location>
</feature>
<dbReference type="Proteomes" id="UP000070544">
    <property type="component" value="Unassembled WGS sequence"/>
</dbReference>
<comment type="similarity">
    <text evidence="6">Belongs to the IFT81 family.</text>
</comment>
<reference evidence="9 10" key="1">
    <citation type="journal article" date="2015" name="Genome Biol. Evol.">
        <title>Phylogenomic analyses indicate that early fungi evolved digesting cell walls of algal ancestors of land plants.</title>
        <authorList>
            <person name="Chang Y."/>
            <person name="Wang S."/>
            <person name="Sekimoto S."/>
            <person name="Aerts A.L."/>
            <person name="Choi C."/>
            <person name="Clum A."/>
            <person name="LaButti K.M."/>
            <person name="Lindquist E.A."/>
            <person name="Yee Ngan C."/>
            <person name="Ohm R.A."/>
            <person name="Salamov A.A."/>
            <person name="Grigoriev I.V."/>
            <person name="Spatafora J.W."/>
            <person name="Berbee M.L."/>
        </authorList>
    </citation>
    <scope>NUCLEOTIDE SEQUENCE [LARGE SCALE GENOMIC DNA]</scope>
    <source>
        <strain evidence="9 10">JEL478</strain>
    </source>
</reference>
<evidence type="ECO:0000313" key="9">
    <source>
        <dbReference type="EMBL" id="KXS18479.1"/>
    </source>
</evidence>
<evidence type="ECO:0000313" key="10">
    <source>
        <dbReference type="Proteomes" id="UP000070544"/>
    </source>
</evidence>
<feature type="coiled-coil region" evidence="7">
    <location>
        <begin position="189"/>
        <end position="280"/>
    </location>
</feature>
<feature type="coiled-coil region" evidence="7">
    <location>
        <begin position="531"/>
        <end position="558"/>
    </location>
</feature>
<evidence type="ECO:0000256" key="3">
    <source>
        <dbReference type="ARBA" id="ARBA00023054"/>
    </source>
</evidence>
<keyword evidence="5" id="KW-0966">Cell projection</keyword>
<organism evidence="9 10">
    <name type="scientific">Gonapodya prolifera (strain JEL478)</name>
    <name type="common">Monoblepharis prolifera</name>
    <dbReference type="NCBI Taxonomy" id="1344416"/>
    <lineage>
        <taxon>Eukaryota</taxon>
        <taxon>Fungi</taxon>
        <taxon>Fungi incertae sedis</taxon>
        <taxon>Chytridiomycota</taxon>
        <taxon>Chytridiomycota incertae sedis</taxon>
        <taxon>Monoblepharidomycetes</taxon>
        <taxon>Monoblepharidales</taxon>
        <taxon>Gonapodyaceae</taxon>
        <taxon>Gonapodya</taxon>
    </lineage>
</organism>
<keyword evidence="4" id="KW-0969">Cilium</keyword>
<protein>
    <recommendedName>
        <fullName evidence="8">IFT81 calponin homology domain-containing protein</fullName>
    </recommendedName>
</protein>
<dbReference type="Pfam" id="PF18383">
    <property type="entry name" value="IFT81_CH"/>
    <property type="match status" value="1"/>
</dbReference>
<dbReference type="InterPro" id="IPR041146">
    <property type="entry name" value="IFT81_CH"/>
</dbReference>
<dbReference type="OrthoDB" id="276029at2759"/>
<evidence type="ECO:0000256" key="5">
    <source>
        <dbReference type="ARBA" id="ARBA00023273"/>
    </source>
</evidence>
<evidence type="ECO:0000256" key="6">
    <source>
        <dbReference type="ARBA" id="ARBA00043983"/>
    </source>
</evidence>
<evidence type="ECO:0000256" key="1">
    <source>
        <dbReference type="ARBA" id="ARBA00004138"/>
    </source>
</evidence>
<dbReference type="Gene3D" id="1.10.418.70">
    <property type="entry name" value="Intraflagellar transport protein 81, N-terminal domain"/>
    <property type="match status" value="1"/>
</dbReference>
<dbReference type="EMBL" id="KQ965742">
    <property type="protein sequence ID" value="KXS18479.1"/>
    <property type="molecule type" value="Genomic_DNA"/>
</dbReference>
<dbReference type="STRING" id="1344416.A0A139AP05"/>
<accession>A0A139AP05</accession>
<dbReference type="GO" id="GO:0036064">
    <property type="term" value="C:ciliary basal body"/>
    <property type="evidence" value="ECO:0007669"/>
    <property type="project" value="TreeGrafter"/>
</dbReference>
<dbReference type="InterPro" id="IPR029600">
    <property type="entry name" value="IFT81"/>
</dbReference>
<dbReference type="OMA" id="WILTHME"/>
<keyword evidence="10" id="KW-1185">Reference proteome</keyword>
<gene>
    <name evidence="9" type="ORF">M427DRAFT_96171</name>
</gene>